<dbReference type="OrthoDB" id="8300214at2759"/>
<reference evidence="6" key="1">
    <citation type="submission" date="2020-05" db="EMBL/GenBank/DDBJ databases">
        <title>Mycena genomes resolve the evolution of fungal bioluminescence.</title>
        <authorList>
            <person name="Tsai I.J."/>
        </authorList>
    </citation>
    <scope>NUCLEOTIDE SEQUENCE</scope>
    <source>
        <strain evidence="6">160909Yilan</strain>
    </source>
</reference>
<gene>
    <name evidence="6" type="ORF">MSAN_00843600</name>
</gene>
<evidence type="ECO:0000256" key="3">
    <source>
        <dbReference type="ARBA" id="ARBA00022679"/>
    </source>
</evidence>
<comment type="similarity">
    <text evidence="1">Belongs to the CFA/CMAS family.</text>
</comment>
<dbReference type="SUPFAM" id="SSF53335">
    <property type="entry name" value="S-adenosyl-L-methionine-dependent methyltransferases"/>
    <property type="match status" value="1"/>
</dbReference>
<dbReference type="Proteomes" id="UP000623467">
    <property type="component" value="Unassembled WGS sequence"/>
</dbReference>
<keyword evidence="5" id="KW-0443">Lipid metabolism</keyword>
<dbReference type="Pfam" id="PF02353">
    <property type="entry name" value="CMAS"/>
    <property type="match status" value="1"/>
</dbReference>
<dbReference type="InterPro" id="IPR029063">
    <property type="entry name" value="SAM-dependent_MTases_sf"/>
</dbReference>
<keyword evidence="3 6" id="KW-0808">Transferase</keyword>
<dbReference type="GO" id="GO:0032259">
    <property type="term" value="P:methylation"/>
    <property type="evidence" value="ECO:0007669"/>
    <property type="project" value="UniProtKB-KW"/>
</dbReference>
<dbReference type="GO" id="GO:0008610">
    <property type="term" value="P:lipid biosynthetic process"/>
    <property type="evidence" value="ECO:0007669"/>
    <property type="project" value="InterPro"/>
</dbReference>
<evidence type="ECO:0000313" key="7">
    <source>
        <dbReference type="Proteomes" id="UP000623467"/>
    </source>
</evidence>
<sequence>MYKTRRDARFPPRKMSYSAYATLPVSSLPSFRPESWIQRKFVSHARAAVFYALRRGLTTGVLEVIDPAGAVHRFGTAGKATRQGVIHIRNDRFWMRVYLSYDVGFSEAYMAGECDSPDLKEVLNLFIDNRRNIGLFSTLFHKTHKAVTMLRHLFSHGHTKSIANVAGYDASNDLYAAFLSKEMQYSCPIWSENEGGVYGDLQGRRAVGDLEAAQVTKIDYILRKARLRAGGRLLEIGSGWGSIAIAAAKLGCTVDTLTLSIEQKQLAEKRIEEAGFSKEIRVHFMDYRDMPPEFEGAFDACVSLEMLEASNSVQAVGLEYMPTYVAKIDWALKDSDSVAVLTATTYPENTHTRYQGQNFIRKFHWPHTVLASALSLAESFCTRPKGRFCIDSIEDFGIHYPRCLREWGRRLDENWNSDLIDSLQRRYPELKDSYRLEMFHRKWHYMFVYMEVAYSRVWLSCVCWTFARPGSAANVCA</sequence>
<dbReference type="AlphaFoldDB" id="A0A8H7DA09"/>
<dbReference type="PANTHER" id="PTHR43667:SF2">
    <property type="entry name" value="FATTY ACID C-METHYL TRANSFERASE"/>
    <property type="match status" value="1"/>
</dbReference>
<dbReference type="GO" id="GO:0008168">
    <property type="term" value="F:methyltransferase activity"/>
    <property type="evidence" value="ECO:0007669"/>
    <property type="project" value="UniProtKB-KW"/>
</dbReference>
<evidence type="ECO:0000313" key="6">
    <source>
        <dbReference type="EMBL" id="KAF7367794.1"/>
    </source>
</evidence>
<keyword evidence="2 6" id="KW-0489">Methyltransferase</keyword>
<dbReference type="PIRSF" id="PIRSF003085">
    <property type="entry name" value="CMAS"/>
    <property type="match status" value="1"/>
</dbReference>
<evidence type="ECO:0000256" key="4">
    <source>
        <dbReference type="ARBA" id="ARBA00022691"/>
    </source>
</evidence>
<dbReference type="InterPro" id="IPR003333">
    <property type="entry name" value="CMAS"/>
</dbReference>
<keyword evidence="4" id="KW-0949">S-adenosyl-L-methionine</keyword>
<evidence type="ECO:0000256" key="5">
    <source>
        <dbReference type="ARBA" id="ARBA00023098"/>
    </source>
</evidence>
<dbReference type="EMBL" id="JACAZH010000005">
    <property type="protein sequence ID" value="KAF7367794.1"/>
    <property type="molecule type" value="Genomic_DNA"/>
</dbReference>
<protein>
    <submittedName>
        <fullName evidence="6">S-adenosyl-L-methionine-dependent methyltransferase</fullName>
    </submittedName>
</protein>
<dbReference type="Gene3D" id="3.40.50.150">
    <property type="entry name" value="Vaccinia Virus protein VP39"/>
    <property type="match status" value="1"/>
</dbReference>
<accession>A0A8H7DA09</accession>
<proteinExistence type="inferred from homology"/>
<dbReference type="PANTHER" id="PTHR43667">
    <property type="entry name" value="CYCLOPROPANE-FATTY-ACYL-PHOSPHOLIPID SYNTHASE"/>
    <property type="match status" value="1"/>
</dbReference>
<comment type="caution">
    <text evidence="6">The sequence shown here is derived from an EMBL/GenBank/DDBJ whole genome shotgun (WGS) entry which is preliminary data.</text>
</comment>
<organism evidence="6 7">
    <name type="scientific">Mycena sanguinolenta</name>
    <dbReference type="NCBI Taxonomy" id="230812"/>
    <lineage>
        <taxon>Eukaryota</taxon>
        <taxon>Fungi</taxon>
        <taxon>Dikarya</taxon>
        <taxon>Basidiomycota</taxon>
        <taxon>Agaricomycotina</taxon>
        <taxon>Agaricomycetes</taxon>
        <taxon>Agaricomycetidae</taxon>
        <taxon>Agaricales</taxon>
        <taxon>Marasmiineae</taxon>
        <taxon>Mycenaceae</taxon>
        <taxon>Mycena</taxon>
    </lineage>
</organism>
<keyword evidence="7" id="KW-1185">Reference proteome</keyword>
<name>A0A8H7DA09_9AGAR</name>
<dbReference type="InterPro" id="IPR050723">
    <property type="entry name" value="CFA/CMAS"/>
</dbReference>
<evidence type="ECO:0000256" key="1">
    <source>
        <dbReference type="ARBA" id="ARBA00010815"/>
    </source>
</evidence>
<evidence type="ECO:0000256" key="2">
    <source>
        <dbReference type="ARBA" id="ARBA00022603"/>
    </source>
</evidence>